<dbReference type="SUPFAM" id="SSF53098">
    <property type="entry name" value="Ribonuclease H-like"/>
    <property type="match status" value="1"/>
</dbReference>
<dbReference type="InterPro" id="IPR012337">
    <property type="entry name" value="RNaseH-like_sf"/>
</dbReference>
<dbReference type="GO" id="GO:0006289">
    <property type="term" value="P:nucleotide-excision repair"/>
    <property type="evidence" value="ECO:0007669"/>
    <property type="project" value="InterPro"/>
</dbReference>
<feature type="compositionally biased region" description="Basic and acidic residues" evidence="2">
    <location>
        <begin position="564"/>
        <end position="582"/>
    </location>
</feature>
<dbReference type="GO" id="GO:0003677">
    <property type="term" value="F:DNA binding"/>
    <property type="evidence" value="ECO:0007669"/>
    <property type="project" value="InterPro"/>
</dbReference>
<dbReference type="NCBIfam" id="NF005905">
    <property type="entry name" value="PRK07883.1-3"/>
    <property type="match status" value="1"/>
</dbReference>
<dbReference type="GO" id="GO:0006260">
    <property type="term" value="P:DNA replication"/>
    <property type="evidence" value="ECO:0007669"/>
    <property type="project" value="InterPro"/>
</dbReference>
<dbReference type="PANTHER" id="PTHR30562">
    <property type="entry name" value="UVRC/OXIDOREDUCTASE"/>
    <property type="match status" value="1"/>
</dbReference>
<dbReference type="SMART" id="SM00465">
    <property type="entry name" value="GIYc"/>
    <property type="match status" value="1"/>
</dbReference>
<feature type="domain" description="GIY-YIG" evidence="3">
    <location>
        <begin position="251"/>
        <end position="329"/>
    </location>
</feature>
<keyword evidence="5" id="KW-1185">Reference proteome</keyword>
<dbReference type="GO" id="GO:0004527">
    <property type="term" value="F:exonuclease activity"/>
    <property type="evidence" value="ECO:0007669"/>
    <property type="project" value="UniProtKB-KW"/>
</dbReference>
<dbReference type="InterPro" id="IPR006054">
    <property type="entry name" value="DnaQ"/>
</dbReference>
<dbReference type="SUPFAM" id="SSF82771">
    <property type="entry name" value="GIY-YIG endonuclease"/>
    <property type="match status" value="1"/>
</dbReference>
<keyword evidence="1" id="KW-0269">Exonuclease</keyword>
<organism evidence="4 5">
    <name type="scientific">Nocardia neocaledoniensis</name>
    <dbReference type="NCBI Taxonomy" id="236511"/>
    <lineage>
        <taxon>Bacteria</taxon>
        <taxon>Bacillati</taxon>
        <taxon>Actinomycetota</taxon>
        <taxon>Actinomycetes</taxon>
        <taxon>Mycobacteriales</taxon>
        <taxon>Nocardiaceae</taxon>
        <taxon>Nocardia</taxon>
    </lineage>
</organism>
<feature type="region of interest" description="Disordered" evidence="2">
    <location>
        <begin position="538"/>
        <end position="586"/>
    </location>
</feature>
<evidence type="ECO:0000313" key="5">
    <source>
        <dbReference type="Proteomes" id="UP000246410"/>
    </source>
</evidence>
<dbReference type="GO" id="GO:0003887">
    <property type="term" value="F:DNA-directed DNA polymerase activity"/>
    <property type="evidence" value="ECO:0007669"/>
    <property type="project" value="InterPro"/>
</dbReference>
<feature type="region of interest" description="Disordered" evidence="2">
    <location>
        <begin position="1"/>
        <end position="22"/>
    </location>
</feature>
<dbReference type="NCBIfam" id="NF005907">
    <property type="entry name" value="PRK07883.1-5"/>
    <property type="match status" value="1"/>
</dbReference>
<proteinExistence type="predicted"/>
<dbReference type="GO" id="GO:0009380">
    <property type="term" value="C:excinuclease repair complex"/>
    <property type="evidence" value="ECO:0007669"/>
    <property type="project" value="TreeGrafter"/>
</dbReference>
<dbReference type="SMART" id="SM00479">
    <property type="entry name" value="EXOIII"/>
    <property type="match status" value="1"/>
</dbReference>
<evidence type="ECO:0000313" key="4">
    <source>
        <dbReference type="EMBL" id="PWV70115.1"/>
    </source>
</evidence>
<name>A0A317N4A8_9NOCA</name>
<keyword evidence="1" id="KW-0540">Nuclease</keyword>
<dbReference type="NCBIfam" id="TIGR00573">
    <property type="entry name" value="dnaq"/>
    <property type="match status" value="1"/>
</dbReference>
<gene>
    <name evidence="4" type="ORF">DFR69_11482</name>
</gene>
<dbReference type="AlphaFoldDB" id="A0A317N4A8"/>
<dbReference type="InterPro" id="IPR047296">
    <property type="entry name" value="GIY-YIG_UvrC_Cho"/>
</dbReference>
<protein>
    <submittedName>
        <fullName evidence="4">DNA polymerase-3 subunit epsilon</fullName>
    </submittedName>
</protein>
<evidence type="ECO:0000259" key="3">
    <source>
        <dbReference type="PROSITE" id="PS50164"/>
    </source>
</evidence>
<dbReference type="CDD" id="cd10434">
    <property type="entry name" value="GIY-YIG_UvrC_Cho"/>
    <property type="match status" value="1"/>
</dbReference>
<dbReference type="InterPro" id="IPR000305">
    <property type="entry name" value="GIY-YIG_endonuc"/>
</dbReference>
<reference evidence="4 5" key="1">
    <citation type="submission" date="2018-05" db="EMBL/GenBank/DDBJ databases">
        <title>Genomic Encyclopedia of Type Strains, Phase IV (KMG-IV): sequencing the most valuable type-strain genomes for metagenomic binning, comparative biology and taxonomic classification.</title>
        <authorList>
            <person name="Goeker M."/>
        </authorList>
    </citation>
    <scope>NUCLEOTIDE SEQUENCE [LARGE SCALE GENOMIC DNA]</scope>
    <source>
        <strain evidence="4 5">DSM 44717</strain>
    </source>
</reference>
<dbReference type="Gene3D" id="3.40.1440.10">
    <property type="entry name" value="GIY-YIG endonuclease"/>
    <property type="match status" value="1"/>
</dbReference>
<evidence type="ECO:0000256" key="2">
    <source>
        <dbReference type="SAM" id="MobiDB-lite"/>
    </source>
</evidence>
<accession>A0A317N4A8</accession>
<comment type="caution">
    <text evidence="4">The sequence shown here is derived from an EMBL/GenBank/DDBJ whole genome shotgun (WGS) entry which is preliminary data.</text>
</comment>
<keyword evidence="1" id="KW-0378">Hydrolase</keyword>
<evidence type="ECO:0000256" key="1">
    <source>
        <dbReference type="ARBA" id="ARBA00022839"/>
    </source>
</evidence>
<dbReference type="Pfam" id="PF00929">
    <property type="entry name" value="RNase_T"/>
    <property type="match status" value="1"/>
</dbReference>
<dbReference type="InterPro" id="IPR035901">
    <property type="entry name" value="GIY-YIG_endonuc_sf"/>
</dbReference>
<sequence length="687" mass="73119">MNPVAAEGVPDRRIVSDPRPTLHAVPDPVPQPVAVRQLAFDELDTPLYDTTFVVVDLETTGTSPDGDAITEIGAVKVRGGEVLGEFATLVNPGRAIPPAIVHVTGITTAMVYEAPRIEAVLPGFLEFAAGAVLVAHNARFDTAFLKAAAARQDIAWPNPQVLCTVKLARRVLTRDEAPSARLGVLARVLGASTTPTHRALDDARATVDVLHALIARVGNQGVHSLTELLDYLPNVTGTQRAKRAFAGDLPTAPGVYLFRGPSDEVLYIGTAVNLRRRVRTYFTGSETRGRMKEMVALALRVDHVVCAHGLEAGVRELRLLAAHAPPYNRRSKFPRRGWWLTLSDEPFPRLVAVRTPTRTALGPFGSRADAVDVGATVAEFAGLRTCATRLTRAARHTCPPAIVGGCPAARPDGDLDAVAYAPAVRAVRDLFTGRADTLLRAMLDRIETHSAAEHFEAAARLRDRTATVVTMLHRTQRLSALARIAELIVALPDGAGGWEFSIIRYGRLAAAGVARRGTPPMAVVDQLVAAAETVIPDLGDAESDGDRTGSALFEGGTVGSPHRVATEREPLPRAPAEADRADATSAGPRVPVAAVVTDPPVPAPYADDALFALAPPPEDAVPPLRGAPPEEVGVIARWLAKPGARIVRTSEGYREPLHGAARWIGWAQLARAAATTPSAAEQYLSER</sequence>
<dbReference type="FunFam" id="3.30.420.10:FF:000045">
    <property type="entry name" value="3'-5' exonuclease DinG"/>
    <property type="match status" value="1"/>
</dbReference>
<dbReference type="Gene3D" id="3.30.420.10">
    <property type="entry name" value="Ribonuclease H-like superfamily/Ribonuclease H"/>
    <property type="match status" value="1"/>
</dbReference>
<dbReference type="InterPro" id="IPR013520">
    <property type="entry name" value="Ribonucl_H"/>
</dbReference>
<dbReference type="InterPro" id="IPR050066">
    <property type="entry name" value="UvrABC_protein_C"/>
</dbReference>
<dbReference type="CDD" id="cd06127">
    <property type="entry name" value="DEDDh"/>
    <property type="match status" value="1"/>
</dbReference>
<dbReference type="PANTHER" id="PTHR30562:SF1">
    <property type="entry name" value="UVRABC SYSTEM PROTEIN C"/>
    <property type="match status" value="1"/>
</dbReference>
<dbReference type="InterPro" id="IPR036397">
    <property type="entry name" value="RNaseH_sf"/>
</dbReference>
<dbReference type="PROSITE" id="PS50164">
    <property type="entry name" value="GIY_YIG"/>
    <property type="match status" value="1"/>
</dbReference>
<dbReference type="EMBL" id="QGTL01000014">
    <property type="protein sequence ID" value="PWV70115.1"/>
    <property type="molecule type" value="Genomic_DNA"/>
</dbReference>
<dbReference type="Proteomes" id="UP000246410">
    <property type="component" value="Unassembled WGS sequence"/>
</dbReference>